<dbReference type="PANTHER" id="PTHR42037">
    <property type="match status" value="1"/>
</dbReference>
<proteinExistence type="predicted"/>
<gene>
    <name evidence="2" type="ORF">P875_00042750</name>
</gene>
<sequence>MVTQNTVIEHDPGDVTAFYEMVCFTYSLNPVRGNRIKPKSSAESDGIGVAKCRRDFADAIAYFCARSCDPDNVTAVAVGRKDTKVVIWVASNANVSPDVLEFLDNDVFNMVQRLAKTKQGQLPSEEKRTVTRLLSNILNFTRKKIFKYYKATLTAWKRIGEFSKSEGLDKTTTDPGMFCDWFKREFYKSGDVLKECDMPRLAISCFFAHTDGTFGILEHRSSQGNEKGPDYERLYKLLSKLGKHVRLFKRMIHAIEALRRDFCEGFVVEPITASIPKPIPLPKLNEQSMGKIMARAFQEEEERHQFDHHLNQFFNKDDIFQSLQRCKKGRARVHAEILLIDFFDKFHANFLDNDDKYIACSKPACYLCYKYICQHPDNYTLPPTHQKLYYAWSLPIVRANDRNCIEKFARHKRFLNHVTETLRSDLREEVQRQLAPRKNHADSTAGASSVFDTGRVRPTSKIYEHHIRALNQLLSEAKISAKFDAGLEDEDGGVVLNC</sequence>
<dbReference type="Proteomes" id="UP000033540">
    <property type="component" value="Unassembled WGS sequence"/>
</dbReference>
<comment type="caution">
    <text evidence="2">The sequence shown here is derived from an EMBL/GenBank/DDBJ whole genome shotgun (WGS) entry which is preliminary data.</text>
</comment>
<evidence type="ECO:0000256" key="1">
    <source>
        <dbReference type="SAM" id="MobiDB-lite"/>
    </source>
</evidence>
<dbReference type="AlphaFoldDB" id="A0A0F0HZV2"/>
<evidence type="ECO:0000313" key="3">
    <source>
        <dbReference type="Proteomes" id="UP000033540"/>
    </source>
</evidence>
<accession>A0A0F0HZV2</accession>
<dbReference type="STRING" id="1403190.A0A0F0HZV2"/>
<protein>
    <submittedName>
        <fullName evidence="2">OTT1508-like deaminase</fullName>
    </submittedName>
</protein>
<dbReference type="EMBL" id="JZEE01000697">
    <property type="protein sequence ID" value="KJK61034.1"/>
    <property type="molecule type" value="Genomic_DNA"/>
</dbReference>
<feature type="region of interest" description="Disordered" evidence="1">
    <location>
        <begin position="433"/>
        <end position="452"/>
    </location>
</feature>
<evidence type="ECO:0000313" key="2">
    <source>
        <dbReference type="EMBL" id="KJK61034.1"/>
    </source>
</evidence>
<dbReference type="OrthoDB" id="4851849at2759"/>
<organism evidence="2 3">
    <name type="scientific">Aspergillus parasiticus (strain ATCC 56775 / NRRL 5862 / SRRC 143 / SU-1)</name>
    <dbReference type="NCBI Taxonomy" id="1403190"/>
    <lineage>
        <taxon>Eukaryota</taxon>
        <taxon>Fungi</taxon>
        <taxon>Dikarya</taxon>
        <taxon>Ascomycota</taxon>
        <taxon>Pezizomycotina</taxon>
        <taxon>Eurotiomycetes</taxon>
        <taxon>Eurotiomycetidae</taxon>
        <taxon>Eurotiales</taxon>
        <taxon>Aspergillaceae</taxon>
        <taxon>Aspergillus</taxon>
        <taxon>Aspergillus subgen. Circumdati</taxon>
    </lineage>
</organism>
<dbReference type="PANTHER" id="PTHR42037:SF1">
    <property type="match status" value="1"/>
</dbReference>
<reference evidence="2 3" key="1">
    <citation type="submission" date="2015-02" db="EMBL/GenBank/DDBJ databases">
        <title>Draft genome sequence of Aspergillus parasiticus SU-1.</title>
        <authorList>
            <person name="Yu J."/>
            <person name="Fedorova N."/>
            <person name="Yin Y."/>
            <person name="Losada L."/>
            <person name="Zafar N."/>
            <person name="Taujale R."/>
            <person name="Ehrlich K.C."/>
            <person name="Bhatnagar D."/>
            <person name="Cleveland T.E."/>
            <person name="Bennett J.W."/>
            <person name="Nierman W.C."/>
        </authorList>
    </citation>
    <scope>NUCLEOTIDE SEQUENCE [LARGE SCALE GENOMIC DNA]</scope>
    <source>
        <strain evidence="3">ATCC 56775 / NRRL 5862 / SRRC 143 / SU-1</strain>
    </source>
</reference>
<dbReference type="InterPro" id="IPR027796">
    <property type="entry name" value="OTT_1508_deam-like"/>
</dbReference>
<dbReference type="Pfam" id="PF14441">
    <property type="entry name" value="OTT_1508_deam"/>
    <property type="match status" value="1"/>
</dbReference>
<name>A0A0F0HZV2_ASPPU</name>